<feature type="transmembrane region" description="Helical" evidence="2">
    <location>
        <begin position="337"/>
        <end position="354"/>
    </location>
</feature>
<dbReference type="Pfam" id="PF10129">
    <property type="entry name" value="OpgC_C"/>
    <property type="match status" value="1"/>
</dbReference>
<accession>A0A2U2C7H9</accession>
<sequence length="417" mass="46097">MSPSDTKLVRFPGAAPARRPRDPRIDAFRGVALVMIFVDHVPGNPYETLTLRNWGFSDAAESFFVMSGIAAGLAYSGRFTGENRARNGWWAAVKPMWMRAWTLYQAQILLTLWAIAIFAAGAILFNLPELLEKINLRQVFGNTAEALIGIPLMTHQLGYVNILPAYAVLLFFAPLAMLLGHWRPWALAAASVGLWFAAGWWRLNLPNFPNPGGWFFNPVAWQLVFLVGLLIGMALRREQRFVPKSRVLLALTAGYLLLVVAWKYIPALGAFMNHQMARLGGLGVPFHIVSHDKTFLSLPRLLHVLSMVYVLSYFDVVRRLTAMGWAAPLRLMGRQGLLVFSAGTAMSLAFQVVMDGYGDPVWMAWVLPPLGIALSIAVAALAEWQARLPGKAQAAQAAEPAPPPGRDWMRAQQTPAE</sequence>
<feature type="transmembrane region" description="Helical" evidence="2">
    <location>
        <begin position="300"/>
        <end position="317"/>
    </location>
</feature>
<feature type="transmembrane region" description="Helical" evidence="2">
    <location>
        <begin position="215"/>
        <end position="235"/>
    </location>
</feature>
<proteinExistence type="predicted"/>
<dbReference type="GeneID" id="94366276"/>
<organism evidence="3 4">
    <name type="scientific">Pararhodobacter marinus</name>
    <dbReference type="NCBI Taxonomy" id="2184063"/>
    <lineage>
        <taxon>Bacteria</taxon>
        <taxon>Pseudomonadati</taxon>
        <taxon>Pseudomonadota</taxon>
        <taxon>Alphaproteobacteria</taxon>
        <taxon>Rhodobacterales</taxon>
        <taxon>Paracoccaceae</taxon>
        <taxon>Pararhodobacter</taxon>
    </lineage>
</organism>
<evidence type="ECO:0000256" key="2">
    <source>
        <dbReference type="SAM" id="Phobius"/>
    </source>
</evidence>
<evidence type="ECO:0000313" key="3">
    <source>
        <dbReference type="EMBL" id="PWE27812.1"/>
    </source>
</evidence>
<dbReference type="InterPro" id="IPR014550">
    <property type="entry name" value="UCP028704_OpgC"/>
</dbReference>
<comment type="caution">
    <text evidence="3">The sequence shown here is derived from an EMBL/GenBank/DDBJ whole genome shotgun (WGS) entry which is preliminary data.</text>
</comment>
<feature type="transmembrane region" description="Helical" evidence="2">
    <location>
        <begin position="247"/>
        <end position="265"/>
    </location>
</feature>
<name>A0A2U2C7H9_9RHOB</name>
<feature type="transmembrane region" description="Helical" evidence="2">
    <location>
        <begin position="360"/>
        <end position="382"/>
    </location>
</feature>
<dbReference type="PANTHER" id="PTHR38592">
    <property type="entry name" value="BLL4819 PROTEIN"/>
    <property type="match status" value="1"/>
</dbReference>
<dbReference type="EMBL" id="QEYD01000009">
    <property type="protein sequence ID" value="PWE27812.1"/>
    <property type="molecule type" value="Genomic_DNA"/>
</dbReference>
<keyword evidence="4" id="KW-1185">Reference proteome</keyword>
<dbReference type="OrthoDB" id="9775975at2"/>
<dbReference type="RefSeq" id="WP_109534227.1">
    <property type="nucleotide sequence ID" value="NZ_QEYD01000009.1"/>
</dbReference>
<dbReference type="Proteomes" id="UP000244940">
    <property type="component" value="Unassembled WGS sequence"/>
</dbReference>
<dbReference type="PANTHER" id="PTHR38592:SF3">
    <property type="entry name" value="BLL4819 PROTEIN"/>
    <property type="match status" value="1"/>
</dbReference>
<reference evidence="3 4" key="1">
    <citation type="submission" date="2018-05" db="EMBL/GenBank/DDBJ databases">
        <title>Pararhodobacter marina sp. nov., isolated from deep-sea water of the Indian Ocean.</title>
        <authorList>
            <person name="Lai Q.Sr."/>
            <person name="Liu X."/>
            <person name="Shao Z."/>
        </authorList>
    </citation>
    <scope>NUCLEOTIDE SEQUENCE [LARGE SCALE GENOMIC DNA]</scope>
    <source>
        <strain evidence="3 4">CIC4N-9</strain>
    </source>
</reference>
<dbReference type="PIRSF" id="PIRSF028704">
    <property type="entry name" value="UPC028704"/>
    <property type="match status" value="1"/>
</dbReference>
<evidence type="ECO:0000313" key="4">
    <source>
        <dbReference type="Proteomes" id="UP000244940"/>
    </source>
</evidence>
<protein>
    <submittedName>
        <fullName evidence="3">OpgC protein</fullName>
    </submittedName>
</protein>
<dbReference type="AlphaFoldDB" id="A0A2U2C7H9"/>
<feature type="transmembrane region" description="Helical" evidence="2">
    <location>
        <begin position="102"/>
        <end position="125"/>
    </location>
</feature>
<keyword evidence="2" id="KW-0812">Transmembrane</keyword>
<feature type="transmembrane region" description="Helical" evidence="2">
    <location>
        <begin position="185"/>
        <end position="203"/>
    </location>
</feature>
<keyword evidence="2" id="KW-0472">Membrane</keyword>
<keyword evidence="2" id="KW-1133">Transmembrane helix</keyword>
<feature type="region of interest" description="Disordered" evidence="1">
    <location>
        <begin position="1"/>
        <end position="20"/>
    </location>
</feature>
<evidence type="ECO:0000256" key="1">
    <source>
        <dbReference type="SAM" id="MobiDB-lite"/>
    </source>
</evidence>
<gene>
    <name evidence="3" type="ORF">C4N9_15375</name>
</gene>
<feature type="region of interest" description="Disordered" evidence="1">
    <location>
        <begin position="393"/>
        <end position="417"/>
    </location>
</feature>
<feature type="transmembrane region" description="Helical" evidence="2">
    <location>
        <begin position="157"/>
        <end position="178"/>
    </location>
</feature>